<feature type="domain" description="PPIase cyclophilin-type" evidence="8">
    <location>
        <begin position="188"/>
        <end position="285"/>
    </location>
</feature>
<keyword evidence="9" id="KW-0413">Isomerase</keyword>
<organism evidence="9 10">
    <name type="scientific">Eufriesea mexicana</name>
    <dbReference type="NCBI Taxonomy" id="516756"/>
    <lineage>
        <taxon>Eukaryota</taxon>
        <taxon>Metazoa</taxon>
        <taxon>Ecdysozoa</taxon>
        <taxon>Arthropoda</taxon>
        <taxon>Hexapoda</taxon>
        <taxon>Insecta</taxon>
        <taxon>Pterygota</taxon>
        <taxon>Neoptera</taxon>
        <taxon>Endopterygota</taxon>
        <taxon>Hymenoptera</taxon>
        <taxon>Apocrita</taxon>
        <taxon>Aculeata</taxon>
        <taxon>Apoidea</taxon>
        <taxon>Anthophila</taxon>
        <taxon>Apidae</taxon>
        <taxon>Eufriesea</taxon>
    </lineage>
</organism>
<comment type="subcellular location">
    <subcellularLocation>
        <location evidence="1">Nucleus</location>
    </subcellularLocation>
</comment>
<dbReference type="SUPFAM" id="SSF50891">
    <property type="entry name" value="Cyclophilin-like"/>
    <property type="match status" value="1"/>
</dbReference>
<gene>
    <name evidence="9" type="ORF">WN48_03263</name>
</gene>
<dbReference type="AlphaFoldDB" id="A0A310SMU8"/>
<evidence type="ECO:0000256" key="1">
    <source>
        <dbReference type="ARBA" id="ARBA00004123"/>
    </source>
</evidence>
<keyword evidence="7" id="KW-0472">Membrane</keyword>
<feature type="transmembrane region" description="Helical" evidence="7">
    <location>
        <begin position="302"/>
        <end position="325"/>
    </location>
</feature>
<sequence length="337" mass="39337">MVFRPIKHQKEVLNSEKKVTLLLSQISADKMKRWYDLYEKWVRSMYQPKCPKLQSDWMGLFQVQECSNGLIHRIRRSLKAKLELEHVSEHWFLIYQQYKHIGLTVTPQHSAILRKDLQYPPLQNQTRHVSPQSSATLKLPTEYQHRLQEPRQTDVIRSIPQSVHAAEEVEIEADSLLQISTSLIIKENRDISKDQTKRNEISLGDGLLQQLDIGNVNEGAEVYEEKIEAEMKTGKFHTRLHFCRRDLIAMANARKDDNGSQFFFTLSSTPDLRNKHTIFGKVTGGTICNMLKLEEALVDENLALIALFFAMKNFFIEILIFCDLVKKQRKLKKNLRY</sequence>
<dbReference type="GO" id="GO:0003755">
    <property type="term" value="F:peptidyl-prolyl cis-trans isomerase activity"/>
    <property type="evidence" value="ECO:0007669"/>
    <property type="project" value="InterPro"/>
</dbReference>
<evidence type="ECO:0000256" key="7">
    <source>
        <dbReference type="SAM" id="Phobius"/>
    </source>
</evidence>
<dbReference type="EMBL" id="KQ761855">
    <property type="protein sequence ID" value="OAD56576.1"/>
    <property type="molecule type" value="Genomic_DNA"/>
</dbReference>
<dbReference type="Gene3D" id="2.40.100.10">
    <property type="entry name" value="Cyclophilin-like"/>
    <property type="match status" value="1"/>
</dbReference>
<comment type="subunit">
    <text evidence="6">Part of the activated spliceosome B/catalytic step 1 spliceosome, one of the forms of the spliceosome which has a well-formed active site but still cannot catalyze the branching reaction and is composed at least of 52 proteins, the U2, U5 and U6 snRNAs and the pre-mRNA. Recruited during early steps of activated spliceosome B maturation, it is probably one of the first proteins released from this complex as he matures to the spliceosome C complex. Component of the minor spliceosome, which splices U12-type introns.</text>
</comment>
<evidence type="ECO:0000256" key="4">
    <source>
        <dbReference type="ARBA" id="ARBA00040027"/>
    </source>
</evidence>
<keyword evidence="10" id="KW-1185">Reference proteome</keyword>
<dbReference type="Pfam" id="PF00160">
    <property type="entry name" value="Pro_isomerase"/>
    <property type="match status" value="1"/>
</dbReference>
<name>A0A310SMU8_9HYME</name>
<keyword evidence="3" id="KW-0539">Nucleus</keyword>
<keyword evidence="7" id="KW-1133">Transmembrane helix</keyword>
<evidence type="ECO:0000259" key="8">
    <source>
        <dbReference type="PROSITE" id="PS50072"/>
    </source>
</evidence>
<reference evidence="9 10" key="1">
    <citation type="submission" date="2015-07" db="EMBL/GenBank/DDBJ databases">
        <title>The genome of Eufriesea mexicana.</title>
        <authorList>
            <person name="Pan H."/>
            <person name="Kapheim K."/>
        </authorList>
    </citation>
    <scope>NUCLEOTIDE SEQUENCE [LARGE SCALE GENOMIC DNA]</scope>
    <source>
        <strain evidence="9">0111107269</strain>
        <tissue evidence="9">Whole body</tissue>
    </source>
</reference>
<dbReference type="InterPro" id="IPR044666">
    <property type="entry name" value="Cyclophilin_A-like"/>
</dbReference>
<dbReference type="InterPro" id="IPR002130">
    <property type="entry name" value="Cyclophilin-type_PPIase_dom"/>
</dbReference>
<evidence type="ECO:0000313" key="10">
    <source>
        <dbReference type="Proteomes" id="UP000250275"/>
    </source>
</evidence>
<dbReference type="GO" id="GO:0071013">
    <property type="term" value="C:catalytic step 2 spliceosome"/>
    <property type="evidence" value="ECO:0007669"/>
    <property type="project" value="TreeGrafter"/>
</dbReference>
<comment type="similarity">
    <text evidence="2">Belongs to the cyclophilin-type PPIase family.</text>
</comment>
<dbReference type="PANTHER" id="PTHR45625">
    <property type="entry name" value="PEPTIDYL-PROLYL CIS-TRANS ISOMERASE-RELATED"/>
    <property type="match status" value="1"/>
</dbReference>
<evidence type="ECO:0000256" key="3">
    <source>
        <dbReference type="ARBA" id="ARBA00023242"/>
    </source>
</evidence>
<evidence type="ECO:0000256" key="6">
    <source>
        <dbReference type="ARBA" id="ARBA00046368"/>
    </source>
</evidence>
<proteinExistence type="inferred from homology"/>
<dbReference type="InterPro" id="IPR029000">
    <property type="entry name" value="Cyclophilin-like_dom_sf"/>
</dbReference>
<evidence type="ECO:0000256" key="2">
    <source>
        <dbReference type="ARBA" id="ARBA00007365"/>
    </source>
</evidence>
<keyword evidence="7" id="KW-0812">Transmembrane</keyword>
<dbReference type="PROSITE" id="PS50072">
    <property type="entry name" value="CSA_PPIASE_2"/>
    <property type="match status" value="1"/>
</dbReference>
<dbReference type="Proteomes" id="UP000250275">
    <property type="component" value="Unassembled WGS sequence"/>
</dbReference>
<dbReference type="PANTHER" id="PTHR45625:SF6">
    <property type="entry name" value="SPLICEOSOME-ASSOCIATED PROTEIN CWC27 HOMOLOG"/>
    <property type="match status" value="1"/>
</dbReference>
<protein>
    <recommendedName>
        <fullName evidence="4">Spliceosome-associated protein CWC27 homolog</fullName>
    </recommendedName>
    <alternativeName>
        <fullName evidence="5">Probable inactive peptidyl-prolyl cis-trans isomerase CWC27 homolog</fullName>
    </alternativeName>
</protein>
<evidence type="ECO:0000313" key="9">
    <source>
        <dbReference type="EMBL" id="OAD56576.1"/>
    </source>
</evidence>
<accession>A0A310SMU8</accession>
<evidence type="ECO:0000256" key="5">
    <source>
        <dbReference type="ARBA" id="ARBA00042090"/>
    </source>
</evidence>